<gene>
    <name evidence="5" type="ORF">O6P43_034305</name>
</gene>
<dbReference type="PANTHER" id="PTHR46336">
    <property type="entry name" value="OS02G0260700 PROTEIN"/>
    <property type="match status" value="1"/>
</dbReference>
<evidence type="ECO:0000256" key="3">
    <source>
        <dbReference type="ARBA" id="ARBA00022786"/>
    </source>
</evidence>
<dbReference type="EMBL" id="JARAOO010000014">
    <property type="protein sequence ID" value="KAJ7945000.1"/>
    <property type="molecule type" value="Genomic_DNA"/>
</dbReference>
<evidence type="ECO:0000313" key="6">
    <source>
        <dbReference type="Proteomes" id="UP001163823"/>
    </source>
</evidence>
<keyword evidence="3" id="KW-0833">Ubl conjugation pathway</keyword>
<proteinExistence type="predicted"/>
<dbReference type="Gene3D" id="1.25.40.420">
    <property type="match status" value="1"/>
</dbReference>
<reference evidence="5" key="1">
    <citation type="journal article" date="2023" name="Science">
        <title>Elucidation of the pathway for biosynthesis of saponin adjuvants from the soapbark tree.</title>
        <authorList>
            <person name="Reed J."/>
            <person name="Orme A."/>
            <person name="El-Demerdash A."/>
            <person name="Owen C."/>
            <person name="Martin L.B.B."/>
            <person name="Misra R.C."/>
            <person name="Kikuchi S."/>
            <person name="Rejzek M."/>
            <person name="Martin A.C."/>
            <person name="Harkess A."/>
            <person name="Leebens-Mack J."/>
            <person name="Louveau T."/>
            <person name="Stephenson M.J."/>
            <person name="Osbourn A."/>
        </authorList>
    </citation>
    <scope>NUCLEOTIDE SEQUENCE</scope>
    <source>
        <strain evidence="5">S10</strain>
    </source>
</reference>
<dbReference type="KEGG" id="qsa:O6P43_034305"/>
<evidence type="ECO:0000256" key="1">
    <source>
        <dbReference type="ARBA" id="ARBA00002668"/>
    </source>
</evidence>
<dbReference type="PANTHER" id="PTHR46336:SF30">
    <property type="entry name" value="BTB_POZ DOMAIN-CONTAINING PROTEIN POB1-LIKE"/>
    <property type="match status" value="1"/>
</dbReference>
<comment type="function">
    <text evidence="1">May act as a substrate-specific adapter of an E3 ubiquitin-protein ligase complex (CUL3-RBX1-BTB) which mediates the ubiquitination and subsequent proteasomal degradation of target proteins.</text>
</comment>
<dbReference type="Pfam" id="PF07707">
    <property type="entry name" value="BACK"/>
    <property type="match status" value="1"/>
</dbReference>
<dbReference type="Proteomes" id="UP001163823">
    <property type="component" value="Chromosome 14"/>
</dbReference>
<dbReference type="GO" id="GO:0010114">
    <property type="term" value="P:response to red light"/>
    <property type="evidence" value="ECO:0007669"/>
    <property type="project" value="TreeGrafter"/>
</dbReference>
<dbReference type="GO" id="GO:0005634">
    <property type="term" value="C:nucleus"/>
    <property type="evidence" value="ECO:0007669"/>
    <property type="project" value="TreeGrafter"/>
</dbReference>
<dbReference type="InterPro" id="IPR045890">
    <property type="entry name" value="POB1-like"/>
</dbReference>
<evidence type="ECO:0000313" key="5">
    <source>
        <dbReference type="EMBL" id="KAJ7945000.1"/>
    </source>
</evidence>
<dbReference type="InterPro" id="IPR011705">
    <property type="entry name" value="BACK"/>
</dbReference>
<sequence>MDLLKFMYNSPLSMKTPSALLNLLMAADRFEVASCMSCCSRLLLNVPMMCESALLYLGLPYILLMTDAIKPLTDAAEQFLAASYKDITNFQNKVLKLPLAGIEAVLSSDDLQVTSEDGVYDIVLNWAWIHYPELEER</sequence>
<organism evidence="5 6">
    <name type="scientific">Quillaja saponaria</name>
    <name type="common">Soap bark tree</name>
    <dbReference type="NCBI Taxonomy" id="32244"/>
    <lineage>
        <taxon>Eukaryota</taxon>
        <taxon>Viridiplantae</taxon>
        <taxon>Streptophyta</taxon>
        <taxon>Embryophyta</taxon>
        <taxon>Tracheophyta</taxon>
        <taxon>Spermatophyta</taxon>
        <taxon>Magnoliopsida</taxon>
        <taxon>eudicotyledons</taxon>
        <taxon>Gunneridae</taxon>
        <taxon>Pentapetalae</taxon>
        <taxon>rosids</taxon>
        <taxon>fabids</taxon>
        <taxon>Fabales</taxon>
        <taxon>Quillajaceae</taxon>
        <taxon>Quillaja</taxon>
    </lineage>
</organism>
<dbReference type="AlphaFoldDB" id="A0AAD7P7U3"/>
<evidence type="ECO:0000259" key="4">
    <source>
        <dbReference type="Pfam" id="PF07707"/>
    </source>
</evidence>
<protein>
    <submittedName>
        <fullName evidence="5">BTB/POZ domain-containing protein POB1-like</fullName>
    </submittedName>
</protein>
<comment type="caution">
    <text evidence="5">The sequence shown here is derived from an EMBL/GenBank/DDBJ whole genome shotgun (WGS) entry which is preliminary data.</text>
</comment>
<comment type="pathway">
    <text evidence="2">Protein modification; protein ubiquitination.</text>
</comment>
<evidence type="ECO:0000256" key="2">
    <source>
        <dbReference type="ARBA" id="ARBA00004906"/>
    </source>
</evidence>
<dbReference type="FunFam" id="1.25.40.420:FF:000008">
    <property type="entry name" value="BTB/POZ domain-containing protein POB1"/>
    <property type="match status" value="1"/>
</dbReference>
<name>A0AAD7P7U3_QUISA</name>
<feature type="domain" description="BACK" evidence="4">
    <location>
        <begin position="70"/>
        <end position="127"/>
    </location>
</feature>
<keyword evidence="6" id="KW-1185">Reference proteome</keyword>
<accession>A0AAD7P7U3</accession>